<protein>
    <submittedName>
        <fullName evidence="1">Unnamed protein product</fullName>
    </submittedName>
</protein>
<dbReference type="EMBL" id="BSXV01005080">
    <property type="protein sequence ID" value="GMF01715.1"/>
    <property type="molecule type" value="Genomic_DNA"/>
</dbReference>
<reference evidence="1" key="1">
    <citation type="submission" date="2023-04" db="EMBL/GenBank/DDBJ databases">
        <title>Candida boidinii NBRC 1967.</title>
        <authorList>
            <person name="Ichikawa N."/>
            <person name="Sato H."/>
            <person name="Tonouchi N."/>
        </authorList>
    </citation>
    <scope>NUCLEOTIDE SEQUENCE</scope>
    <source>
        <strain evidence="1">NBRC 1967</strain>
    </source>
</reference>
<name>A0ACB5U4N5_CANBO</name>
<dbReference type="Proteomes" id="UP001165101">
    <property type="component" value="Unassembled WGS sequence"/>
</dbReference>
<accession>A0ACB5U4N5</accession>
<organism evidence="1 2">
    <name type="scientific">Candida boidinii</name>
    <name type="common">Yeast</name>
    <dbReference type="NCBI Taxonomy" id="5477"/>
    <lineage>
        <taxon>Eukaryota</taxon>
        <taxon>Fungi</taxon>
        <taxon>Dikarya</taxon>
        <taxon>Ascomycota</taxon>
        <taxon>Saccharomycotina</taxon>
        <taxon>Pichiomycetes</taxon>
        <taxon>Pichiales</taxon>
        <taxon>Pichiaceae</taxon>
        <taxon>Ogataea</taxon>
        <taxon>Ogataea/Candida clade</taxon>
    </lineage>
</organism>
<sequence length="255" mass="26728">MATTPQQPNAQQFLPMGSQNFISLTPNPFNSQMGNNQSTPFSSKIEVPSTAPPVPVGRSSSLGIVGGGSTMRPFVLPESVQVQQQNGGANSNSDSGSNSANSSVVLNANNITGATTLAGDESSPANTDEKVSGSSSTGSASGKISSSTTTATNSASNSKSDPANKDTTGSFGPLLNNNKDGRSSYSNGSPNQLHQQIGNEFDQSIHSMNQGLAPNFFNNTVLLLHLLIHQMTHQLMEVQYLHLQWVTKTVVSFQV</sequence>
<proteinExistence type="predicted"/>
<evidence type="ECO:0000313" key="2">
    <source>
        <dbReference type="Proteomes" id="UP001165101"/>
    </source>
</evidence>
<gene>
    <name evidence="1" type="ORF">Cboi01_000592200</name>
</gene>
<keyword evidence="2" id="KW-1185">Reference proteome</keyword>
<evidence type="ECO:0000313" key="1">
    <source>
        <dbReference type="EMBL" id="GMF01715.1"/>
    </source>
</evidence>
<comment type="caution">
    <text evidence="1">The sequence shown here is derived from an EMBL/GenBank/DDBJ whole genome shotgun (WGS) entry which is preliminary data.</text>
</comment>